<dbReference type="RefSeq" id="XP_032156392.1">
    <property type="nucleotide sequence ID" value="XM_032300501.1"/>
</dbReference>
<dbReference type="Proteomes" id="UP000504640">
    <property type="component" value="Unplaced"/>
</dbReference>
<evidence type="ECO:0000256" key="1">
    <source>
        <dbReference type="SAM" id="MobiDB-lite"/>
    </source>
</evidence>
<gene>
    <name evidence="3" type="primary">LOC116566340</name>
</gene>
<organism evidence="2 3">
    <name type="scientific">Sapajus apella</name>
    <name type="common">Brown-capped capuchin</name>
    <name type="synonym">Cebus apella</name>
    <dbReference type="NCBI Taxonomy" id="9515"/>
    <lineage>
        <taxon>Eukaryota</taxon>
        <taxon>Metazoa</taxon>
        <taxon>Chordata</taxon>
        <taxon>Craniata</taxon>
        <taxon>Vertebrata</taxon>
        <taxon>Euteleostomi</taxon>
        <taxon>Mammalia</taxon>
        <taxon>Eutheria</taxon>
        <taxon>Euarchontoglires</taxon>
        <taxon>Primates</taxon>
        <taxon>Haplorrhini</taxon>
        <taxon>Platyrrhini</taxon>
        <taxon>Cebidae</taxon>
        <taxon>Cebinae</taxon>
        <taxon>Sapajus</taxon>
    </lineage>
</organism>
<sequence length="290" mass="31982">LGYKRNCSDALHIKDARTTQARRKWPCAQARGTTTSALGATLPPSLKGQGSVAPTRLRKDGTLGEGKPVPFIVRENRPRTTSARALTHHSHTPARPGLSARRLAHARRGKQWRSQAFCCFPEKFLERRSQSDAGRWGAQGSKRLKKAKHPKHAATPSAFEPRPRAQGHWYPQAREKTQGLLQALLPRPVLSLRDPSARGEAGGGHEKPRAHTGRLLGGRKAETRPLESPARAGPLEWAQYVGTQRGCRSMVEGVFHRVFLSFPSSRGLWSLPRPSSLWWPDANAASVGRP</sequence>
<evidence type="ECO:0000313" key="3">
    <source>
        <dbReference type="RefSeq" id="XP_032156392.1"/>
    </source>
</evidence>
<feature type="region of interest" description="Disordered" evidence="1">
    <location>
        <begin position="35"/>
        <end position="100"/>
    </location>
</feature>
<feature type="non-terminal residue" evidence="3">
    <location>
        <position position="1"/>
    </location>
</feature>
<accession>A0A6J3JN97</accession>
<reference evidence="3" key="1">
    <citation type="submission" date="2025-08" db="UniProtKB">
        <authorList>
            <consortium name="RefSeq"/>
        </authorList>
    </citation>
    <scope>IDENTIFICATION</scope>
    <source>
        <tissue evidence="3">Blood</tissue>
    </source>
</reference>
<feature type="compositionally biased region" description="Basic residues" evidence="1">
    <location>
        <begin position="142"/>
        <end position="152"/>
    </location>
</feature>
<name>A0A6J3JN97_SAPAP</name>
<proteinExistence type="predicted"/>
<keyword evidence="2" id="KW-1185">Reference proteome</keyword>
<feature type="region of interest" description="Disordered" evidence="1">
    <location>
        <begin position="193"/>
        <end position="213"/>
    </location>
</feature>
<dbReference type="AlphaFoldDB" id="A0A6J3JN97"/>
<feature type="region of interest" description="Disordered" evidence="1">
    <location>
        <begin position="129"/>
        <end position="165"/>
    </location>
</feature>
<protein>
    <submittedName>
        <fullName evidence="3">Uncharacterized protein LOC116566340</fullName>
    </submittedName>
</protein>
<evidence type="ECO:0000313" key="2">
    <source>
        <dbReference type="Proteomes" id="UP000504640"/>
    </source>
</evidence>
<dbReference type="GeneID" id="116566340"/>